<dbReference type="RefSeq" id="XP_030993697.1">
    <property type="nucleotide sequence ID" value="XM_031142017.1"/>
</dbReference>
<sequence>MNLTCNSTLEDMRIVPGTEKVIVGALTFHQLALIIAAGSTLVAILMSFFLIWMHALNYTKPREQRQYVEPFFTSCMAHLLTTCRTTSIIRILFMIPVYATASYLSLRYHWKAIYFQVLSDCYEAFAISSFFALMCSYMAPDLHEQKEFFRDMRPIKPWVWPLNWFRACCGGERGIWRTPKSGLTWFNIIWIGIYHYCFIRVAMTITAVVTQYFHRYCESSNNPVFAHIWVIAINCIAVTIAMYCVIQFYIQLKEPLKEHKPFLKVLAIKLVIFLSFWQATAISVGTSTLDLVHANEVIAYPDLKVGIPMLLLCFEMACFSILHIWAFPYRPYTAGAPQTFYPVADPDSGLSPRPNEHAKPSGGFMGLRAIWDALNVWDIVKAFGRGVRWLFVGVRHRHEDISYRTAPNKAGVDMDDLSHKDGGLHANTAYGGANGGKSTDNLPIATEFRRSRFDQLYGQQETGVTGGSGGRPGAPHPEDEADGLISHAQPMSGSRDARSQDPSPYRNPAEYDGTRPYDQGGDLSAPVPYRGAREQPYDMPEHDDRYVAYGGYSAPQGHPHQQRPNPRNSTQLRVGQALWGTPGNGSSGGGGRGNEI</sequence>
<feature type="transmembrane region" description="Helical" evidence="6">
    <location>
        <begin position="183"/>
        <end position="208"/>
    </location>
</feature>
<comment type="caution">
    <text evidence="7">The sequence shown here is derived from an EMBL/GenBank/DDBJ whole genome shotgun (WGS) entry which is preliminary data.</text>
</comment>
<dbReference type="GeneID" id="41974736"/>
<evidence type="ECO:0000313" key="8">
    <source>
        <dbReference type="Proteomes" id="UP000319257"/>
    </source>
</evidence>
<feature type="compositionally biased region" description="Basic and acidic residues" evidence="5">
    <location>
        <begin position="531"/>
        <end position="546"/>
    </location>
</feature>
<comment type="subcellular location">
    <subcellularLocation>
        <location evidence="1">Membrane</location>
        <topology evidence="1">Multi-pass membrane protein</topology>
    </subcellularLocation>
</comment>
<proteinExistence type="predicted"/>
<gene>
    <name evidence="7" type="ORF">E0L32_007289</name>
</gene>
<feature type="transmembrane region" description="Helical" evidence="6">
    <location>
        <begin position="88"/>
        <end position="110"/>
    </location>
</feature>
<dbReference type="STRING" id="1093900.A0A507AYX1"/>
<dbReference type="SMART" id="SM01417">
    <property type="entry name" value="Solute_trans_a"/>
    <property type="match status" value="1"/>
</dbReference>
<evidence type="ECO:0000256" key="3">
    <source>
        <dbReference type="ARBA" id="ARBA00022989"/>
    </source>
</evidence>
<dbReference type="InterPro" id="IPR005178">
    <property type="entry name" value="Ostalpha/TMEM184C"/>
</dbReference>
<feature type="transmembrane region" description="Helical" evidence="6">
    <location>
        <begin position="305"/>
        <end position="327"/>
    </location>
</feature>
<dbReference type="AlphaFoldDB" id="A0A507AYX1"/>
<keyword evidence="3 6" id="KW-1133">Transmembrane helix</keyword>
<dbReference type="Proteomes" id="UP000319257">
    <property type="component" value="Unassembled WGS sequence"/>
</dbReference>
<feature type="region of interest" description="Disordered" evidence="5">
    <location>
        <begin position="460"/>
        <end position="596"/>
    </location>
</feature>
<keyword evidence="2 6" id="KW-0812">Transmembrane</keyword>
<evidence type="ECO:0000256" key="5">
    <source>
        <dbReference type="SAM" id="MobiDB-lite"/>
    </source>
</evidence>
<feature type="compositionally biased region" description="Polar residues" evidence="5">
    <location>
        <begin position="562"/>
        <end position="573"/>
    </location>
</feature>
<dbReference type="PANTHER" id="PTHR23423">
    <property type="entry name" value="ORGANIC SOLUTE TRANSPORTER-RELATED"/>
    <property type="match status" value="1"/>
</dbReference>
<organism evidence="7 8">
    <name type="scientific">Thyridium curvatum</name>
    <dbReference type="NCBI Taxonomy" id="1093900"/>
    <lineage>
        <taxon>Eukaryota</taxon>
        <taxon>Fungi</taxon>
        <taxon>Dikarya</taxon>
        <taxon>Ascomycota</taxon>
        <taxon>Pezizomycotina</taxon>
        <taxon>Sordariomycetes</taxon>
        <taxon>Sordariomycetidae</taxon>
        <taxon>Thyridiales</taxon>
        <taxon>Thyridiaceae</taxon>
        <taxon>Thyridium</taxon>
    </lineage>
</organism>
<evidence type="ECO:0000256" key="1">
    <source>
        <dbReference type="ARBA" id="ARBA00004141"/>
    </source>
</evidence>
<dbReference type="EMBL" id="SKBQ01000044">
    <property type="protein sequence ID" value="TPX11986.1"/>
    <property type="molecule type" value="Genomic_DNA"/>
</dbReference>
<reference evidence="7 8" key="1">
    <citation type="submission" date="2019-06" db="EMBL/GenBank/DDBJ databases">
        <title>Draft genome sequence of the filamentous fungus Phialemoniopsis curvata isolated from diesel fuel.</title>
        <authorList>
            <person name="Varaljay V.A."/>
            <person name="Lyon W.J."/>
            <person name="Crouch A.L."/>
            <person name="Drake C.E."/>
            <person name="Hollomon J.M."/>
            <person name="Nadeau L.J."/>
            <person name="Nunn H.S."/>
            <person name="Stevenson B.S."/>
            <person name="Bojanowski C.L."/>
            <person name="Crookes-Goodson W.J."/>
        </authorList>
    </citation>
    <scope>NUCLEOTIDE SEQUENCE [LARGE SCALE GENOMIC DNA]</scope>
    <source>
        <strain evidence="7 8">D216</strain>
    </source>
</reference>
<feature type="transmembrane region" description="Helical" evidence="6">
    <location>
        <begin position="31"/>
        <end position="52"/>
    </location>
</feature>
<dbReference type="InParanoid" id="A0A507AYX1"/>
<accession>A0A507AYX1</accession>
<evidence type="ECO:0000256" key="6">
    <source>
        <dbReference type="SAM" id="Phobius"/>
    </source>
</evidence>
<keyword evidence="4 6" id="KW-0472">Membrane</keyword>
<name>A0A507AYX1_9PEZI</name>
<dbReference type="Pfam" id="PF03619">
    <property type="entry name" value="Solute_trans_a"/>
    <property type="match status" value="1"/>
</dbReference>
<feature type="transmembrane region" description="Helical" evidence="6">
    <location>
        <begin position="262"/>
        <end position="285"/>
    </location>
</feature>
<feature type="transmembrane region" description="Helical" evidence="6">
    <location>
        <begin position="228"/>
        <end position="250"/>
    </location>
</feature>
<evidence type="ECO:0000256" key="4">
    <source>
        <dbReference type="ARBA" id="ARBA00023136"/>
    </source>
</evidence>
<evidence type="ECO:0000313" key="7">
    <source>
        <dbReference type="EMBL" id="TPX11986.1"/>
    </source>
</evidence>
<keyword evidence="8" id="KW-1185">Reference proteome</keyword>
<dbReference type="OrthoDB" id="5348404at2759"/>
<evidence type="ECO:0000256" key="2">
    <source>
        <dbReference type="ARBA" id="ARBA00022692"/>
    </source>
</evidence>
<feature type="compositionally biased region" description="Gly residues" evidence="5">
    <location>
        <begin position="582"/>
        <end position="596"/>
    </location>
</feature>
<dbReference type="GO" id="GO:0016020">
    <property type="term" value="C:membrane"/>
    <property type="evidence" value="ECO:0007669"/>
    <property type="project" value="UniProtKB-SubCell"/>
</dbReference>
<protein>
    <submittedName>
        <fullName evidence="7">Uncharacterized protein</fullName>
    </submittedName>
</protein>